<organism evidence="1">
    <name type="scientific">hydrothermal vent metagenome</name>
    <dbReference type="NCBI Taxonomy" id="652676"/>
    <lineage>
        <taxon>unclassified sequences</taxon>
        <taxon>metagenomes</taxon>
        <taxon>ecological metagenomes</taxon>
    </lineage>
</organism>
<name>A0A3B1BFY7_9ZZZZ</name>
<reference evidence="1" key="1">
    <citation type="submission" date="2018-06" db="EMBL/GenBank/DDBJ databases">
        <authorList>
            <person name="Zhirakovskaya E."/>
        </authorList>
    </citation>
    <scope>NUCLEOTIDE SEQUENCE</scope>
</reference>
<proteinExistence type="predicted"/>
<dbReference type="AlphaFoldDB" id="A0A3B1BFY7"/>
<evidence type="ECO:0000313" key="1">
    <source>
        <dbReference type="EMBL" id="VAX17029.1"/>
    </source>
</evidence>
<accession>A0A3B1BFY7</accession>
<protein>
    <submittedName>
        <fullName evidence="1">Uncharacterized protein</fullName>
    </submittedName>
</protein>
<sequence>MKRISTDTGVSIIFALFMLVVASVFALTTVMLTQSSQRGAIYSTLSNTSYFAAQSGIEWAMQAGLAFTTVDKQKWLDLNGIKIEYAPAQSFLLNVLYDDPDNSPLTDDSVTITSQGFSGNVAGRSVMVTVKVPPATGKGELFSDHFNQGGVGKLNSSYTFGVSNSSHGKMTPYRSALNTQSGDAMNIFTHGSEPSGVSSVLRMGPAPEARIFIHTGSCLKWNVGSNAGLCSYSDCESKTGCEARTGINAPKDIDGYQNYFIKIKARLISGDGFGIYFRASYPNETAPDIIDFSGLTGYAWQYDRGMGYFEPCDGTTTPPGTDLTGLFFTRRVENGSETCGTGCDVYASESPSGDYPFFCPENYEGLQTLGGWGWGNSNWPNLWRTIYLYIYRDTMRVYLGREEVYGHGSNATPLPVGVVDLSQISPSLASGGIGIRTWAGSVAEIDYIKIYENNENHTPDTFAGE</sequence>
<dbReference type="EMBL" id="UOGC01000042">
    <property type="protein sequence ID" value="VAX17029.1"/>
    <property type="molecule type" value="Genomic_DNA"/>
</dbReference>
<gene>
    <name evidence="1" type="ORF">MNBD_NITROSPINAE01-1741</name>
</gene>